<protein>
    <submittedName>
        <fullName evidence="3">FAD-binding oxidoreductase</fullName>
    </submittedName>
</protein>
<dbReference type="Proteomes" id="UP001430804">
    <property type="component" value="Unassembled WGS sequence"/>
</dbReference>
<evidence type="ECO:0000256" key="1">
    <source>
        <dbReference type="ARBA" id="ARBA00023002"/>
    </source>
</evidence>
<dbReference type="PANTHER" id="PTHR13847:SF289">
    <property type="entry name" value="GLYCINE OXIDASE"/>
    <property type="match status" value="1"/>
</dbReference>
<dbReference type="Pfam" id="PF01266">
    <property type="entry name" value="DAO"/>
    <property type="match status" value="1"/>
</dbReference>
<name>A0ABS6WKB6_9HYPH</name>
<evidence type="ECO:0000313" key="4">
    <source>
        <dbReference type="Proteomes" id="UP001430804"/>
    </source>
</evidence>
<sequence>MSIPRRHCLVIGGGVVGVHIAALLAEAGHQVDLFDPAGIAERTSRGNAAALAFTDIIPLATPGILWKAPRWLIDPLGPLSIRPAYLFRLAPWLLRFALASRPARVEAATMAQAELMRIAEHETLTLAERAGIAAMIRHDGCLELYESEDELAASQPGWDRKAAAGIAYTHLRGAELAALQPGLSPRFVAGTFVPAWKTVTEPQHYARAVWAYAERLGARLDRCRVTRLDLRRERPAAHLSDGRRIEADRIIVAAGAWSKSVLTGTSAAELPLDTERGYNTTLPSTAFDLKRQLIFPGHGFVITPLENGIRVGGAVEFAGLKARPNFDRATAMLDKARQFLPGLDPANGRQWMGYRPSLPDTLPVLGRLKEHRDVILAFGNGHLGLTQAAAMGRLVTDIVSDQPPPLDLAPFRPDRF</sequence>
<comment type="caution">
    <text evidence="3">The sequence shown here is derived from an EMBL/GenBank/DDBJ whole genome shotgun (WGS) entry which is preliminary data.</text>
</comment>
<dbReference type="RefSeq" id="WP_219200049.1">
    <property type="nucleotide sequence ID" value="NZ_JAHWQX010000001.1"/>
</dbReference>
<keyword evidence="1" id="KW-0560">Oxidoreductase</keyword>
<feature type="domain" description="FAD dependent oxidoreductase" evidence="2">
    <location>
        <begin position="9"/>
        <end position="397"/>
    </location>
</feature>
<proteinExistence type="predicted"/>
<organism evidence="3 4">
    <name type="scientific">Pseudohoeflea coraliihabitans</name>
    <dbReference type="NCBI Taxonomy" id="2860393"/>
    <lineage>
        <taxon>Bacteria</taxon>
        <taxon>Pseudomonadati</taxon>
        <taxon>Pseudomonadota</taxon>
        <taxon>Alphaproteobacteria</taxon>
        <taxon>Hyphomicrobiales</taxon>
        <taxon>Rhizobiaceae</taxon>
        <taxon>Pseudohoeflea</taxon>
    </lineage>
</organism>
<dbReference type="PANTHER" id="PTHR13847">
    <property type="entry name" value="SARCOSINE DEHYDROGENASE-RELATED"/>
    <property type="match status" value="1"/>
</dbReference>
<dbReference type="EMBL" id="JAHWQX010000001">
    <property type="protein sequence ID" value="MBW3096396.1"/>
    <property type="molecule type" value="Genomic_DNA"/>
</dbReference>
<gene>
    <name evidence="3" type="ORF">KY465_03780</name>
</gene>
<evidence type="ECO:0000259" key="2">
    <source>
        <dbReference type="Pfam" id="PF01266"/>
    </source>
</evidence>
<accession>A0ABS6WKB6</accession>
<reference evidence="3" key="1">
    <citation type="submission" date="2021-07" db="EMBL/GenBank/DDBJ databases">
        <title>Pseudohoeflea marina sp. nov. a polyhydroxyalcanoate-producing bacterium.</title>
        <authorList>
            <person name="Zheng W."/>
            <person name="Yu S."/>
            <person name="Huang Y."/>
        </authorList>
    </citation>
    <scope>NUCLEOTIDE SEQUENCE</scope>
    <source>
        <strain evidence="3">DP4N28-3</strain>
    </source>
</reference>
<dbReference type="InterPro" id="IPR006076">
    <property type="entry name" value="FAD-dep_OxRdtase"/>
</dbReference>
<keyword evidence="4" id="KW-1185">Reference proteome</keyword>
<evidence type="ECO:0000313" key="3">
    <source>
        <dbReference type="EMBL" id="MBW3096396.1"/>
    </source>
</evidence>